<dbReference type="Gene3D" id="4.10.240.10">
    <property type="entry name" value="Zn(2)-C6 fungal-type DNA-binding domain"/>
    <property type="match status" value="1"/>
</dbReference>
<dbReference type="GO" id="GO:0008270">
    <property type="term" value="F:zinc ion binding"/>
    <property type="evidence" value="ECO:0007669"/>
    <property type="project" value="InterPro"/>
</dbReference>
<keyword evidence="4" id="KW-1185">Reference proteome</keyword>
<dbReference type="STRING" id="2512241.A0A553HVA9"/>
<evidence type="ECO:0000313" key="4">
    <source>
        <dbReference type="Proteomes" id="UP000319160"/>
    </source>
</evidence>
<comment type="caution">
    <text evidence="3">The sequence shown here is derived from an EMBL/GenBank/DDBJ whole genome shotgun (WGS) entry which is preliminary data.</text>
</comment>
<dbReference type="CDD" id="cd00067">
    <property type="entry name" value="GAL4"/>
    <property type="match status" value="1"/>
</dbReference>
<dbReference type="PANTHER" id="PTHR47784:SF9">
    <property type="entry name" value="ZN(II)2CYS6 TRANSCRIPTION FACTOR (EUROFUNG)"/>
    <property type="match status" value="1"/>
</dbReference>
<organism evidence="3 4">
    <name type="scientific">Xylaria flabelliformis</name>
    <dbReference type="NCBI Taxonomy" id="2512241"/>
    <lineage>
        <taxon>Eukaryota</taxon>
        <taxon>Fungi</taxon>
        <taxon>Dikarya</taxon>
        <taxon>Ascomycota</taxon>
        <taxon>Pezizomycotina</taxon>
        <taxon>Sordariomycetes</taxon>
        <taxon>Xylariomycetidae</taxon>
        <taxon>Xylariales</taxon>
        <taxon>Xylariaceae</taxon>
        <taxon>Xylaria</taxon>
    </lineage>
</organism>
<dbReference type="PROSITE" id="PS50048">
    <property type="entry name" value="ZN2_CY6_FUNGAL_2"/>
    <property type="match status" value="1"/>
</dbReference>
<dbReference type="SMART" id="SM00066">
    <property type="entry name" value="GAL4"/>
    <property type="match status" value="1"/>
</dbReference>
<dbReference type="Proteomes" id="UP000319160">
    <property type="component" value="Unassembled WGS sequence"/>
</dbReference>
<dbReference type="InterPro" id="IPR053157">
    <property type="entry name" value="Sterol_Uptake_Regulator"/>
</dbReference>
<sequence>MPASKEGNYIRKRKAHKKSRHGCANCKLRSVKCDETKPSCKRCESFNVVCCYGPKFSSEGLLAQSSFRVHIDTISPKVVRSPPAPLPISGSQYSLEVYQLVAEDIPLIEKFQRRTVWTLGTGATHHVYAANTLPLAFTNPLLMHAVLAMAEIHDLAIGPFESRSTSSLTYHWYNAISSMRRYINKPVIPCERDMLWVSASLIGISALAYVEARSPEEAWPLRPPSPADLSWFTLCDGQMLVAQLTDPMRADSAFFLPAKEMRDLCSWVIGLGMTGMESKERRAKGLPRGFERFFGLSSSRPTSLSSVSNDDNADADGLNNIWENNISEELREEANNIDNNPYYVTAKSAAELFMLDLDQENFLAHICFVRTLDAPFRNLLIHKDEKAMLLLLYWYAKICDRRLWWLWKQSCTEGLAIYRYLERVWTVSRDEDGLALLELPRMRLMTALRTTA</sequence>
<reference evidence="4" key="1">
    <citation type="submission" date="2019-06" db="EMBL/GenBank/DDBJ databases">
        <title>Draft genome sequence of the griseofulvin-producing fungus Xylaria cubensis strain G536.</title>
        <authorList>
            <person name="Mead M.E."/>
            <person name="Raja H.A."/>
            <person name="Steenwyk J.L."/>
            <person name="Knowles S.L."/>
            <person name="Oberlies N.H."/>
            <person name="Rokas A."/>
        </authorList>
    </citation>
    <scope>NUCLEOTIDE SEQUENCE [LARGE SCALE GENOMIC DNA]</scope>
    <source>
        <strain evidence="4">G536</strain>
    </source>
</reference>
<evidence type="ECO:0000313" key="3">
    <source>
        <dbReference type="EMBL" id="TRX91900.1"/>
    </source>
</evidence>
<name>A0A553HVA9_9PEZI</name>
<gene>
    <name evidence="3" type="ORF">FHL15_007219</name>
</gene>
<dbReference type="Pfam" id="PF00172">
    <property type="entry name" value="Zn_clus"/>
    <property type="match status" value="1"/>
</dbReference>
<feature type="domain" description="Zn(2)-C6 fungal-type" evidence="2">
    <location>
        <begin position="22"/>
        <end position="52"/>
    </location>
</feature>
<accession>A0A553HVA9</accession>
<keyword evidence="1" id="KW-0539">Nucleus</keyword>
<dbReference type="AlphaFoldDB" id="A0A553HVA9"/>
<dbReference type="OrthoDB" id="3031538at2759"/>
<protein>
    <recommendedName>
        <fullName evidence="2">Zn(2)-C6 fungal-type domain-containing protein</fullName>
    </recommendedName>
</protein>
<dbReference type="SUPFAM" id="SSF57701">
    <property type="entry name" value="Zn2/Cys6 DNA-binding domain"/>
    <property type="match status" value="1"/>
</dbReference>
<dbReference type="PANTHER" id="PTHR47784">
    <property type="entry name" value="STEROL UPTAKE CONTROL PROTEIN 2"/>
    <property type="match status" value="1"/>
</dbReference>
<dbReference type="InterPro" id="IPR001138">
    <property type="entry name" value="Zn2Cys6_DnaBD"/>
</dbReference>
<evidence type="ECO:0000259" key="2">
    <source>
        <dbReference type="PROSITE" id="PS50048"/>
    </source>
</evidence>
<evidence type="ECO:0000256" key="1">
    <source>
        <dbReference type="ARBA" id="ARBA00023242"/>
    </source>
</evidence>
<dbReference type="GO" id="GO:0001228">
    <property type="term" value="F:DNA-binding transcription activator activity, RNA polymerase II-specific"/>
    <property type="evidence" value="ECO:0007669"/>
    <property type="project" value="TreeGrafter"/>
</dbReference>
<proteinExistence type="predicted"/>
<dbReference type="EMBL" id="VFLP01000041">
    <property type="protein sequence ID" value="TRX91900.1"/>
    <property type="molecule type" value="Genomic_DNA"/>
</dbReference>
<dbReference type="InterPro" id="IPR036864">
    <property type="entry name" value="Zn2-C6_fun-type_DNA-bd_sf"/>
</dbReference>